<dbReference type="InterPro" id="IPR050485">
    <property type="entry name" value="Proline_metab_enzyme"/>
</dbReference>
<keyword evidence="3 5" id="KW-0520">NAD</keyword>
<dbReference type="RefSeq" id="WP_121442909.1">
    <property type="nucleotide sequence ID" value="NZ_RCDA01000004.1"/>
</dbReference>
<comment type="similarity">
    <text evidence="5">In the N-terminal section; belongs to the proline dehydrogenase family.</text>
</comment>
<dbReference type="InterPro" id="IPR016162">
    <property type="entry name" value="Ald_DH_N"/>
</dbReference>
<dbReference type="GO" id="GO:0010133">
    <property type="term" value="P:L-proline catabolic process to L-glutamate"/>
    <property type="evidence" value="ECO:0007669"/>
    <property type="project" value="UniProtKB-UniRule"/>
</dbReference>
<dbReference type="Gene3D" id="3.40.309.10">
    <property type="entry name" value="Aldehyde Dehydrogenase, Chain A, domain 2"/>
    <property type="match status" value="1"/>
</dbReference>
<sequence length="1050" mass="115098">MSHFVHPDPRALIHPERDALAEAYRADEARVTQAMLDRAGLGETANRRIQEHARSLVMGLIRAQKGQSGVDALLHEYDLSSEEGIVLMCLAEALLRVPDSYTADKLIHDKLTASRWETHLGRDRPLFVNAATWGLLLTERIIDTRDRDRWLGGVLHRMVARAGEPVIRTAVRRAMGLLGDTFVLGRDIDEALKRARPNERKGYRYSYDMLGEAARTDADATSYFEAYRNAIHQVGKAADPKAGIRDRAGVSVKLSALDPRYEPGQEERVKGTVLPRLLELCDLAREYNIALCVDAEESWRLDLSLDVIQAVMAEPGLADWEGFGLAIQAYQKRCYALVGWLEAQAAKHNRTLMVRLVKGAYWDTEVKDTQVQGHTDYPVFTRKAATDVSYLACARRMLNECPHIYPQFATHNAHTVAAVMEMAGQQAFEFQRLHGMGEALYEQLVGRKGGPDIPCRIYAPVGSHEELLAYLVRRLLENGANSSFVNRIHEGDVEALIADPAASLRARKTLRHPRIPLPRDLYGEERLNSIGVDFSDRHEMVHLAEAMEAASEHAWRAAPLINGEAKTGAGEAVHCPADRQRQVGRVVWSEHADVEHALEAAVAGREGWANTHADTRAQALEKIADLYETHRAELMALCTREAGKSLEDGIAEVREAADFCRYYAYQARRLFGQATVLPGPTGERNELRLHPRGTFLCISPWNFPLAIFTGQITAALAAGNTVIAKPAEQTSLIAHKAVELMHQAGIPKSALHLLPGAGSEIGPHLVGDARISGVAFTGGTDTARRIQQGLTEREGPIVPLIAETGGLNAMVVDSTALHEQAVVDIVRSAFHSAGQRCSALRILCVQEDIADELLEMLKGAMDALAVGDPHWLATDVGPVIDQAALDGLLAHHERMVGEGRLLHQAPLQPDCEKGTFIAPAVYRLDRMDQLEREQFGPLLHVVTWKAGELDRLVDQINSLGYGLTLGVHSRVDETTAAVVNRARVGNAYVNRDMVGAVVGTQPFGGEGLSGTGFKAGGPHYLLRYATERVITINTAAAGGNASLFAMGEDD</sequence>
<comment type="caution">
    <text evidence="11">The sequence shown here is derived from an EMBL/GenBank/DDBJ whole genome shotgun (WGS) entry which is preliminary data.</text>
</comment>
<dbReference type="PANTHER" id="PTHR42862">
    <property type="entry name" value="DELTA-1-PYRROLINE-5-CARBOXYLATE DEHYDROGENASE 1, ISOFORM A-RELATED"/>
    <property type="match status" value="1"/>
</dbReference>
<evidence type="ECO:0000259" key="8">
    <source>
        <dbReference type="Pfam" id="PF01619"/>
    </source>
</evidence>
<dbReference type="UniPathway" id="UPA00261">
    <property type="reaction ID" value="UER00373"/>
</dbReference>
<evidence type="ECO:0000256" key="1">
    <source>
        <dbReference type="ARBA" id="ARBA00004786"/>
    </source>
</evidence>
<dbReference type="InterPro" id="IPR005933">
    <property type="entry name" value="PutA_C"/>
</dbReference>
<feature type="active site" evidence="6">
    <location>
        <position position="803"/>
    </location>
</feature>
<comment type="catalytic activity">
    <reaction evidence="4 5">
        <text>L-glutamate 5-semialdehyde + NAD(+) + H2O = L-glutamate + NADH + 2 H(+)</text>
        <dbReference type="Rhea" id="RHEA:30235"/>
        <dbReference type="ChEBI" id="CHEBI:15377"/>
        <dbReference type="ChEBI" id="CHEBI:15378"/>
        <dbReference type="ChEBI" id="CHEBI:29985"/>
        <dbReference type="ChEBI" id="CHEBI:57540"/>
        <dbReference type="ChEBI" id="CHEBI:57945"/>
        <dbReference type="ChEBI" id="CHEBI:58066"/>
        <dbReference type="EC" id="1.2.1.88"/>
    </reaction>
</comment>
<dbReference type="EMBL" id="RCDA01000004">
    <property type="protein sequence ID" value="RLK47078.1"/>
    <property type="molecule type" value="Genomic_DNA"/>
</dbReference>
<evidence type="ECO:0000259" key="10">
    <source>
        <dbReference type="Pfam" id="PF18327"/>
    </source>
</evidence>
<keyword evidence="5" id="KW-0274">FAD</keyword>
<accession>A0A498C2N7</accession>
<dbReference type="Gene3D" id="3.40.605.10">
    <property type="entry name" value="Aldehyde Dehydrogenase, Chain A, domain 1"/>
    <property type="match status" value="1"/>
</dbReference>
<comment type="pathway">
    <text evidence="5">Amino-acid degradation; L-proline degradation into L-glutamate; L-glutamate from L-proline: step 1/2.</text>
</comment>
<keyword evidence="5" id="KW-0805">Transcription regulation</keyword>
<evidence type="ECO:0000313" key="12">
    <source>
        <dbReference type="Proteomes" id="UP000275461"/>
    </source>
</evidence>
<dbReference type="Pfam" id="PF00171">
    <property type="entry name" value="Aldedh"/>
    <property type="match status" value="1"/>
</dbReference>
<evidence type="ECO:0000256" key="4">
    <source>
        <dbReference type="ARBA" id="ARBA00048142"/>
    </source>
</evidence>
<dbReference type="PROSITE" id="PS00070">
    <property type="entry name" value="ALDEHYDE_DEHYDR_CYS"/>
    <property type="match status" value="1"/>
</dbReference>
<dbReference type="InterPro" id="IPR029041">
    <property type="entry name" value="FAD-linked_oxidoreductase-like"/>
</dbReference>
<dbReference type="EC" id="1.2.1.88" evidence="5"/>
<keyword evidence="2 5" id="KW-0560">Oxidoreductase</keyword>
<feature type="domain" description="Proline dehydrogenase PutA" evidence="9">
    <location>
        <begin position="70"/>
        <end position="182"/>
    </location>
</feature>
<comment type="pathway">
    <text evidence="1 5">Amino-acid degradation; L-proline degradation into L-glutamate; L-glutamate from L-proline: step 2/2.</text>
</comment>
<dbReference type="Pfam" id="PF01619">
    <property type="entry name" value="Pro_dh"/>
    <property type="match status" value="1"/>
</dbReference>
<dbReference type="NCBIfam" id="NF008869">
    <property type="entry name" value="PRK11904.1"/>
    <property type="match status" value="1"/>
</dbReference>
<feature type="domain" description="Proline utilization A proline dehydrogenase N-terminal" evidence="10">
    <location>
        <begin position="17"/>
        <end position="59"/>
    </location>
</feature>
<comment type="catalytic activity">
    <reaction evidence="5">
        <text>L-proline + a quinone = (S)-1-pyrroline-5-carboxylate + a quinol + H(+)</text>
        <dbReference type="Rhea" id="RHEA:23784"/>
        <dbReference type="ChEBI" id="CHEBI:15378"/>
        <dbReference type="ChEBI" id="CHEBI:17388"/>
        <dbReference type="ChEBI" id="CHEBI:24646"/>
        <dbReference type="ChEBI" id="CHEBI:60039"/>
        <dbReference type="ChEBI" id="CHEBI:132124"/>
        <dbReference type="EC" id="1.5.5.2"/>
    </reaction>
</comment>
<keyword evidence="12" id="KW-1185">Reference proteome</keyword>
<name>A0A498C2N7_9GAMM</name>
<dbReference type="GO" id="GO:0004657">
    <property type="term" value="F:proline dehydrogenase activity"/>
    <property type="evidence" value="ECO:0007669"/>
    <property type="project" value="UniProtKB-UniRule"/>
</dbReference>
<dbReference type="GO" id="GO:0003677">
    <property type="term" value="F:DNA binding"/>
    <property type="evidence" value="ECO:0007669"/>
    <property type="project" value="UniProtKB-KW"/>
</dbReference>
<keyword evidence="5" id="KW-0804">Transcription</keyword>
<evidence type="ECO:0000256" key="6">
    <source>
        <dbReference type="PIRSR" id="PIRSR000197-1"/>
    </source>
</evidence>
<feature type="domain" description="Aldehyde dehydrogenase" evidence="7">
    <location>
        <begin position="572"/>
        <end position="1026"/>
    </location>
</feature>
<dbReference type="Pfam" id="PF14850">
    <property type="entry name" value="Pro_dh-DNA_bdg"/>
    <property type="match status" value="1"/>
</dbReference>
<gene>
    <name evidence="11" type="ORF">DFR31_2394</name>
</gene>
<dbReference type="SUPFAM" id="SSF81935">
    <property type="entry name" value="N-terminal domain of bifunctional PutA protein"/>
    <property type="match status" value="1"/>
</dbReference>
<dbReference type="GO" id="GO:0003842">
    <property type="term" value="F:L-glutamate gamma-semialdehyde dehydrogenase activity"/>
    <property type="evidence" value="ECO:0007669"/>
    <property type="project" value="UniProtKB-UniRule"/>
</dbReference>
<dbReference type="FunFam" id="3.40.309.10:FF:000005">
    <property type="entry name" value="1-pyrroline-5-carboxylate dehydrogenase 1"/>
    <property type="match status" value="1"/>
</dbReference>
<dbReference type="InterPro" id="IPR024082">
    <property type="entry name" value="PRODH_PutA_dom_II"/>
</dbReference>
<comment type="function">
    <text evidence="5">Oxidizes proline to glutamate for use as a carbon and nitrogen source.</text>
</comment>
<dbReference type="InterPro" id="IPR024089">
    <property type="entry name" value="PRODH_PutA_dom_I/II"/>
</dbReference>
<dbReference type="InterPro" id="IPR016161">
    <property type="entry name" value="Ald_DH/histidinol_DH"/>
</dbReference>
<evidence type="ECO:0000256" key="2">
    <source>
        <dbReference type="ARBA" id="ARBA00023002"/>
    </source>
</evidence>
<keyword evidence="5" id="KW-0642">Proline metabolism</keyword>
<reference evidence="11 12" key="1">
    <citation type="submission" date="2018-10" db="EMBL/GenBank/DDBJ databases">
        <title>Genomic Encyclopedia of Type Strains, Phase IV (KMG-IV): sequencing the most valuable type-strain genomes for metagenomic binning, comparative biology and taxonomic classification.</title>
        <authorList>
            <person name="Goeker M."/>
        </authorList>
    </citation>
    <scope>NUCLEOTIDE SEQUENCE [LARGE SCALE GENOMIC DNA]</scope>
    <source>
        <strain evidence="11 12">DSM 12769</strain>
    </source>
</reference>
<dbReference type="Gene3D" id="3.20.20.220">
    <property type="match status" value="1"/>
</dbReference>
<evidence type="ECO:0000256" key="3">
    <source>
        <dbReference type="ARBA" id="ARBA00023027"/>
    </source>
</evidence>
<dbReference type="InterPro" id="IPR016160">
    <property type="entry name" value="Ald_DH_CS_CYS"/>
</dbReference>
<dbReference type="GO" id="GO:0009898">
    <property type="term" value="C:cytoplasmic side of plasma membrane"/>
    <property type="evidence" value="ECO:0007669"/>
    <property type="project" value="TreeGrafter"/>
</dbReference>
<dbReference type="CDD" id="cd07125">
    <property type="entry name" value="ALDH_PutA-P5CDH"/>
    <property type="match status" value="1"/>
</dbReference>
<evidence type="ECO:0000256" key="5">
    <source>
        <dbReference type="PIRNR" id="PIRNR000197"/>
    </source>
</evidence>
<dbReference type="PANTHER" id="PTHR42862:SF1">
    <property type="entry name" value="DELTA-1-PYRROLINE-5-CARBOXYLATE DEHYDROGENASE 2, ISOFORM A-RELATED"/>
    <property type="match status" value="1"/>
</dbReference>
<dbReference type="AlphaFoldDB" id="A0A498C2N7"/>
<keyword evidence="5" id="KW-0238">DNA-binding</keyword>
<dbReference type="InterPro" id="IPR041349">
    <property type="entry name" value="PRODH"/>
</dbReference>
<dbReference type="Pfam" id="PF18327">
    <property type="entry name" value="PRODH"/>
    <property type="match status" value="1"/>
</dbReference>
<evidence type="ECO:0000259" key="7">
    <source>
        <dbReference type="Pfam" id="PF00171"/>
    </source>
</evidence>
<dbReference type="InterPro" id="IPR002872">
    <property type="entry name" value="Proline_DH_dom"/>
</dbReference>
<evidence type="ECO:0000313" key="11">
    <source>
        <dbReference type="EMBL" id="RLK47078.1"/>
    </source>
</evidence>
<dbReference type="InterPro" id="IPR015590">
    <property type="entry name" value="Aldehyde_DH_dom"/>
</dbReference>
<dbReference type="SUPFAM" id="SSF51730">
    <property type="entry name" value="FAD-linked oxidoreductase"/>
    <property type="match status" value="1"/>
</dbReference>
<dbReference type="Gene3D" id="1.20.5.460">
    <property type="entry name" value="Single helix bin"/>
    <property type="match status" value="1"/>
</dbReference>
<keyword evidence="5" id="KW-0678">Repressor</keyword>
<evidence type="ECO:0000259" key="9">
    <source>
        <dbReference type="Pfam" id="PF14850"/>
    </source>
</evidence>
<feature type="domain" description="Proline dehydrogenase" evidence="8">
    <location>
        <begin position="191"/>
        <end position="487"/>
    </location>
</feature>
<organism evidence="11 12">
    <name type="scientific">Alkalispirillum mobile</name>
    <dbReference type="NCBI Taxonomy" id="85925"/>
    <lineage>
        <taxon>Bacteria</taxon>
        <taxon>Pseudomonadati</taxon>
        <taxon>Pseudomonadota</taxon>
        <taxon>Gammaproteobacteria</taxon>
        <taxon>Chromatiales</taxon>
        <taxon>Ectothiorhodospiraceae</taxon>
        <taxon>Alkalispirillum</taxon>
    </lineage>
</organism>
<dbReference type="SUPFAM" id="SSF53720">
    <property type="entry name" value="ALDH-like"/>
    <property type="match status" value="1"/>
</dbReference>
<dbReference type="NCBIfam" id="TIGR01238">
    <property type="entry name" value="D1pyr5carbox3"/>
    <property type="match status" value="1"/>
</dbReference>
<dbReference type="GO" id="GO:0003700">
    <property type="term" value="F:DNA-binding transcription factor activity"/>
    <property type="evidence" value="ECO:0007669"/>
    <property type="project" value="InterPro"/>
</dbReference>
<dbReference type="EC" id="1.5.5.2" evidence="5"/>
<proteinExistence type="inferred from homology"/>
<dbReference type="InterPro" id="IPR016163">
    <property type="entry name" value="Ald_DH_C"/>
</dbReference>
<dbReference type="OrthoDB" id="9812625at2"/>
<protein>
    <recommendedName>
        <fullName evidence="5">Bifunctional protein PutA</fullName>
    </recommendedName>
    <domain>
        <recommendedName>
            <fullName evidence="5">Proline dehydrogenase</fullName>
            <ecNumber evidence="5">1.5.5.2</ecNumber>
        </recommendedName>
        <alternativeName>
            <fullName evidence="5">Proline oxidase</fullName>
        </alternativeName>
    </domain>
    <domain>
        <recommendedName>
            <fullName evidence="5">Delta-1-pyrroline-5-carboxylate dehydrogenase</fullName>
            <shortName evidence="5">P5C dehydrogenase</shortName>
            <ecNumber evidence="5">1.2.1.88</ecNumber>
        </recommendedName>
        <alternativeName>
            <fullName evidence="5">L-glutamate gamma-semialdehyde dehydrogenase</fullName>
        </alternativeName>
    </domain>
</protein>
<comment type="similarity">
    <text evidence="5">In the C-terminal section; belongs to the aldehyde dehydrogenase family.</text>
</comment>
<dbReference type="Proteomes" id="UP000275461">
    <property type="component" value="Unassembled WGS sequence"/>
</dbReference>
<comment type="cofactor">
    <cofactor evidence="5">
        <name>FAD</name>
        <dbReference type="ChEBI" id="CHEBI:57692"/>
    </cofactor>
</comment>
<feature type="active site" evidence="6">
    <location>
        <position position="837"/>
    </location>
</feature>
<dbReference type="InterPro" id="IPR025703">
    <property type="entry name" value="Bifunct_PutA"/>
</dbReference>
<keyword evidence="5" id="KW-0285">Flavoprotein</keyword>
<dbReference type="PIRSF" id="PIRSF000197">
    <property type="entry name" value="Bifunct_PutA"/>
    <property type="match status" value="1"/>
</dbReference>